<evidence type="ECO:0000313" key="3">
    <source>
        <dbReference type="WBParaSite" id="L893_g18200.t1"/>
    </source>
</evidence>
<evidence type="ECO:0000313" key="2">
    <source>
        <dbReference type="Proteomes" id="UP000095287"/>
    </source>
</evidence>
<dbReference type="WBParaSite" id="L893_g18200.t1">
    <property type="protein sequence ID" value="L893_g18200.t1"/>
    <property type="gene ID" value="L893_g18200"/>
</dbReference>
<feature type="compositionally biased region" description="Low complexity" evidence="1">
    <location>
        <begin position="77"/>
        <end position="101"/>
    </location>
</feature>
<accession>A0A1I7YNH4</accession>
<keyword evidence="2" id="KW-1185">Reference proteome</keyword>
<feature type="region of interest" description="Disordered" evidence="1">
    <location>
        <begin position="74"/>
        <end position="102"/>
    </location>
</feature>
<name>A0A1I7YNH4_9BILA</name>
<evidence type="ECO:0000256" key="1">
    <source>
        <dbReference type="SAM" id="MobiDB-lite"/>
    </source>
</evidence>
<organism evidence="2 3">
    <name type="scientific">Steinernema glaseri</name>
    <dbReference type="NCBI Taxonomy" id="37863"/>
    <lineage>
        <taxon>Eukaryota</taxon>
        <taxon>Metazoa</taxon>
        <taxon>Ecdysozoa</taxon>
        <taxon>Nematoda</taxon>
        <taxon>Chromadorea</taxon>
        <taxon>Rhabditida</taxon>
        <taxon>Tylenchina</taxon>
        <taxon>Panagrolaimomorpha</taxon>
        <taxon>Strongyloidoidea</taxon>
        <taxon>Steinernematidae</taxon>
        <taxon>Steinernema</taxon>
    </lineage>
</organism>
<dbReference type="AlphaFoldDB" id="A0A1I7YNH4"/>
<protein>
    <submittedName>
        <fullName evidence="3">Uncharacterized protein</fullName>
    </submittedName>
</protein>
<reference evidence="3" key="1">
    <citation type="submission" date="2016-11" db="UniProtKB">
        <authorList>
            <consortium name="WormBaseParasite"/>
        </authorList>
    </citation>
    <scope>IDENTIFICATION</scope>
</reference>
<dbReference type="Proteomes" id="UP000095287">
    <property type="component" value="Unplaced"/>
</dbReference>
<proteinExistence type="predicted"/>
<sequence>MLLSLNDLLNRQLCSMRDGTGLMPAENLDIRHFALTGQVRRVTSPTSSAEESVASVPAKSLDIRHFALTGEVRHIVSSTNTNRKNKNRPSNNRPRPTSNPTPMVTNVTAATPAKIIASSEIDPDTKGAAVVVRRTRDGHLDTRITYTRDYLAHAAQGPYALVPPVNLPTLVKDMNEIVATFPKRYRC</sequence>